<reference evidence="1 2" key="1">
    <citation type="submission" date="2014-03" db="EMBL/GenBank/DDBJ databases">
        <title>Draft genome sequence of the Serratia grimesii strain a2.</title>
        <authorList>
            <person name="Toymentseva A."/>
            <person name="Kazakov S."/>
            <person name="Giliazeva A."/>
            <person name="Ismagilova R."/>
            <person name="Shah R."/>
            <person name="Sharipova M."/>
            <person name="Khaitlina S."/>
            <person name="Mardanova A."/>
        </authorList>
    </citation>
    <scope>NUCLEOTIDE SEQUENCE [LARGE SCALE GENOMIC DNA]</scope>
    <source>
        <strain evidence="1 2">A2</strain>
    </source>
</reference>
<accession>A0ABR4UCM8</accession>
<evidence type="ECO:0000313" key="1">
    <source>
        <dbReference type="EMBL" id="KFB89684.1"/>
    </source>
</evidence>
<protein>
    <recommendedName>
        <fullName evidence="3">Phytanoyl-CoA dioxygenase (PhyH)</fullName>
    </recommendedName>
</protein>
<comment type="caution">
    <text evidence="1">The sequence shown here is derived from an EMBL/GenBank/DDBJ whole genome shotgun (WGS) entry which is preliminary data.</text>
</comment>
<organism evidence="1 2">
    <name type="scientific">Serratia grimesii</name>
    <dbReference type="NCBI Taxonomy" id="82995"/>
    <lineage>
        <taxon>Bacteria</taxon>
        <taxon>Pseudomonadati</taxon>
        <taxon>Pseudomonadota</taxon>
        <taxon>Gammaproteobacteria</taxon>
        <taxon>Enterobacterales</taxon>
        <taxon>Yersiniaceae</taxon>
        <taxon>Serratia</taxon>
    </lineage>
</organism>
<dbReference type="EMBL" id="JGVP01000004">
    <property type="protein sequence ID" value="KFB89684.1"/>
    <property type="molecule type" value="Genomic_DNA"/>
</dbReference>
<dbReference type="InterPro" id="IPR008775">
    <property type="entry name" value="Phytyl_CoA_dOase-like"/>
</dbReference>
<gene>
    <name evidence="1" type="ORF">CR62_16785</name>
</gene>
<evidence type="ECO:0008006" key="3">
    <source>
        <dbReference type="Google" id="ProtNLM"/>
    </source>
</evidence>
<dbReference type="Pfam" id="PF05721">
    <property type="entry name" value="PhyH"/>
    <property type="match status" value="1"/>
</dbReference>
<dbReference type="SUPFAM" id="SSF51197">
    <property type="entry name" value="Clavaminate synthase-like"/>
    <property type="match status" value="1"/>
</dbReference>
<evidence type="ECO:0000313" key="2">
    <source>
        <dbReference type="Proteomes" id="UP000028721"/>
    </source>
</evidence>
<name>A0ABR4UCM8_9GAMM</name>
<keyword evidence="2" id="KW-1185">Reference proteome</keyword>
<proteinExistence type="predicted"/>
<sequence length="325" mass="36976">MELHTVFYTVTRKSSSIFARAPKGFALYKLCIYVKIKSQKITFVNYFSRSIMSTAKEQIERDGFVVFRGLFTPEEMSNINASIHNFFQRKGVTYRYGLTQPNIAVEEPEFSWVISHPKVIEAYRSVFAQDDFVFTSHADIHHNMGFGWHKDDAKGAYFSEPYFTPDCRVYKMGIYMNDHSTDGNGMSVRVGSHLKDNLTDGEAIALATKPGDVVIFDVRITHAGKEYDFFERGLLKMGRMLGDSTGKSKLGRKVRDIYCGFKAGKPKRSFFFTFGAPNNFTNDFARTNMRRQLDQSGGKRFTLPDSLSAELNKNGIKTLSFDGEL</sequence>
<dbReference type="Proteomes" id="UP000028721">
    <property type="component" value="Unassembled WGS sequence"/>
</dbReference>
<dbReference type="Gene3D" id="2.60.120.620">
    <property type="entry name" value="q2cbj1_9rhob like domain"/>
    <property type="match status" value="1"/>
</dbReference>